<dbReference type="InterPro" id="IPR001650">
    <property type="entry name" value="Helicase_C-like"/>
</dbReference>
<keyword evidence="1" id="KW-0547">Nucleotide-binding</keyword>
<dbReference type="OrthoDB" id="9807155at2"/>
<gene>
    <name evidence="7" type="ORF">OCH7691_01207</name>
</gene>
<dbReference type="InParanoid" id="A0A1Y5S4M0"/>
<evidence type="ECO:0000256" key="4">
    <source>
        <dbReference type="ARBA" id="ARBA00022840"/>
    </source>
</evidence>
<dbReference type="Pfam" id="PF00271">
    <property type="entry name" value="Helicase_C"/>
    <property type="match status" value="1"/>
</dbReference>
<organism evidence="7 8">
    <name type="scientific">Oceanibacterium hippocampi</name>
    <dbReference type="NCBI Taxonomy" id="745714"/>
    <lineage>
        <taxon>Bacteria</taxon>
        <taxon>Pseudomonadati</taxon>
        <taxon>Pseudomonadota</taxon>
        <taxon>Alphaproteobacteria</taxon>
        <taxon>Sneathiellales</taxon>
        <taxon>Sneathiellaceae</taxon>
        <taxon>Oceanibacterium</taxon>
    </lineage>
</organism>
<accession>A0A1Y5S4M0</accession>
<keyword evidence="4" id="KW-0067">ATP-binding</keyword>
<dbReference type="RefSeq" id="WP_085882454.1">
    <property type="nucleotide sequence ID" value="NZ_FWFR01000001.1"/>
</dbReference>
<dbReference type="PANTHER" id="PTHR12131">
    <property type="entry name" value="ATP-DEPENDENT RNA AND DNA HELICASE"/>
    <property type="match status" value="1"/>
</dbReference>
<proteinExistence type="predicted"/>
<dbReference type="SMART" id="SM00490">
    <property type="entry name" value="HELICc"/>
    <property type="match status" value="1"/>
</dbReference>
<keyword evidence="2" id="KW-0378">Hydrolase</keyword>
<dbReference type="PROSITE" id="PS51194">
    <property type="entry name" value="HELICASE_CTER"/>
    <property type="match status" value="1"/>
</dbReference>
<evidence type="ECO:0000256" key="3">
    <source>
        <dbReference type="ARBA" id="ARBA00022806"/>
    </source>
</evidence>
<feature type="compositionally biased region" description="Basic residues" evidence="5">
    <location>
        <begin position="802"/>
        <end position="813"/>
    </location>
</feature>
<dbReference type="AlphaFoldDB" id="A0A1Y5S4M0"/>
<dbReference type="Gene3D" id="3.40.50.300">
    <property type="entry name" value="P-loop containing nucleotide triphosphate hydrolases"/>
    <property type="match status" value="2"/>
</dbReference>
<evidence type="ECO:0000313" key="7">
    <source>
        <dbReference type="EMBL" id="SLN32484.1"/>
    </source>
</evidence>
<dbReference type="GO" id="GO:0004386">
    <property type="term" value="F:helicase activity"/>
    <property type="evidence" value="ECO:0007669"/>
    <property type="project" value="UniProtKB-KW"/>
</dbReference>
<name>A0A1Y5S4M0_9PROT</name>
<keyword evidence="8" id="KW-1185">Reference proteome</keyword>
<dbReference type="GO" id="GO:0016787">
    <property type="term" value="F:hydrolase activity"/>
    <property type="evidence" value="ECO:0007669"/>
    <property type="project" value="UniProtKB-KW"/>
</dbReference>
<dbReference type="InterPro" id="IPR055206">
    <property type="entry name" value="DEXQc_SUV3"/>
</dbReference>
<evidence type="ECO:0000256" key="5">
    <source>
        <dbReference type="SAM" id="MobiDB-lite"/>
    </source>
</evidence>
<feature type="region of interest" description="Disordered" evidence="5">
    <location>
        <begin position="795"/>
        <end position="852"/>
    </location>
</feature>
<evidence type="ECO:0000256" key="2">
    <source>
        <dbReference type="ARBA" id="ARBA00022801"/>
    </source>
</evidence>
<dbReference type="SUPFAM" id="SSF52540">
    <property type="entry name" value="P-loop containing nucleoside triphosphate hydrolases"/>
    <property type="match status" value="2"/>
</dbReference>
<evidence type="ECO:0000256" key="1">
    <source>
        <dbReference type="ARBA" id="ARBA00022741"/>
    </source>
</evidence>
<dbReference type="InterPro" id="IPR027417">
    <property type="entry name" value="P-loop_NTPase"/>
</dbReference>
<dbReference type="Pfam" id="PF22527">
    <property type="entry name" value="DEXQc_Suv3"/>
    <property type="match status" value="1"/>
</dbReference>
<protein>
    <recommendedName>
        <fullName evidence="6">Helicase C-terminal domain-containing protein</fullName>
    </recommendedName>
</protein>
<dbReference type="Proteomes" id="UP000193200">
    <property type="component" value="Unassembled WGS sequence"/>
</dbReference>
<dbReference type="GO" id="GO:0005524">
    <property type="term" value="F:ATP binding"/>
    <property type="evidence" value="ECO:0007669"/>
    <property type="project" value="UniProtKB-KW"/>
</dbReference>
<dbReference type="PANTHER" id="PTHR12131:SF1">
    <property type="entry name" value="ATP-DEPENDENT RNA HELICASE SUPV3L1, MITOCHONDRIAL-RELATED"/>
    <property type="match status" value="1"/>
</dbReference>
<keyword evidence="3" id="KW-0347">Helicase</keyword>
<sequence length="852" mass="93974">MDSSQRVAGPGRIVALLGPTNTGKTHHAIERMLGHAEGVIGLPLRLLAREVYDRIVARRGPTQVALITGEEKIVPPRPAYFVCTVEAMPLDRDFDFVAIDEVQLAADPERGHVFTDRILHARGRQETMLLGADTIAPLLRRLVPDAEIQGRPRLSKLTYVGPKKLSRLPRRSAAVAFSAADVYAIAELLRRQKGGAAVVMGALSPRTRNAQVELFQSGEVDYIVATDAIGMGLNMDIDHVAFAHLSKFDGQRRRPLSPAEIGQIAGRAGRHLNDGSFGTTTDVGDLDEELVDILVNHQFEPLKQLYWRNTALSFATTRDLVRSLEVAPPQRFLIRPRWAEDHASLKSLLNDPAVRDIARRQNEIRLLWQVCQIPDFRKSMHEAHVTLLRRIYGHLTSGPAVLPGDWVAAQLDALRRTDGDIDTLATRIAHTRTWTYISHVREWTADPRHWQEKAREIEDTLSDALHQRLTHQFVDRRTTVLARQLRDKSEPPAVVNDAGSILVGGHYVGEIEGLAFRPDGTLGDPSARGVRRAAIAAAREALDARATLLTGEADDAFSLDLRGRIVWQEATIARLHAGAEALRPELRLADDELLGEPARRQLRERLQSWLGHRVETVLRPLARLAGSTLTGAARGLAFQLREGLGIVPRSDVIAQIRAFADSDYGRLRGAGIRLGRDYVFMPALLRPEATALRLTLWRIAGERTEIPAPPLPGRVSASAVGDWPDGFAGAVGFHRLGRMALRIDIHERLLGLLARAGHDGAFAPSPEMLALTGTDAEDFTAILKALRYRVLDDGRFEPPRERGKRQPSAKKRSGGASGNGKRPARRPSTRPARPRADSPFAELAVLQRGGDD</sequence>
<dbReference type="InterPro" id="IPR050699">
    <property type="entry name" value="RNA-DNA_Helicase"/>
</dbReference>
<evidence type="ECO:0000313" key="8">
    <source>
        <dbReference type="Proteomes" id="UP000193200"/>
    </source>
</evidence>
<evidence type="ECO:0000259" key="6">
    <source>
        <dbReference type="PROSITE" id="PS51194"/>
    </source>
</evidence>
<dbReference type="EMBL" id="FWFR01000001">
    <property type="protein sequence ID" value="SLN32484.1"/>
    <property type="molecule type" value="Genomic_DNA"/>
</dbReference>
<reference evidence="7 8" key="1">
    <citation type="submission" date="2017-03" db="EMBL/GenBank/DDBJ databases">
        <authorList>
            <person name="Afonso C.L."/>
            <person name="Miller P.J."/>
            <person name="Scott M.A."/>
            <person name="Spackman E."/>
            <person name="Goraichik I."/>
            <person name="Dimitrov K.M."/>
            <person name="Suarez D.L."/>
            <person name="Swayne D.E."/>
        </authorList>
    </citation>
    <scope>NUCLEOTIDE SEQUENCE [LARGE SCALE GENOMIC DNA]</scope>
    <source>
        <strain evidence="7 8">CECT 7691</strain>
    </source>
</reference>
<feature type="domain" description="Helicase C-terminal" evidence="6">
    <location>
        <begin position="153"/>
        <end position="313"/>
    </location>
</feature>